<evidence type="ECO:0000313" key="2">
    <source>
        <dbReference type="EMBL" id="KAJ9143225.1"/>
    </source>
</evidence>
<feature type="compositionally biased region" description="Acidic residues" evidence="1">
    <location>
        <begin position="218"/>
        <end position="235"/>
    </location>
</feature>
<comment type="caution">
    <text evidence="2">The sequence shown here is derived from an EMBL/GenBank/DDBJ whole genome shotgun (WGS) entry which is preliminary data.</text>
</comment>
<organism evidence="2 3">
    <name type="scientific">Coniochaeta hoffmannii</name>
    <dbReference type="NCBI Taxonomy" id="91930"/>
    <lineage>
        <taxon>Eukaryota</taxon>
        <taxon>Fungi</taxon>
        <taxon>Dikarya</taxon>
        <taxon>Ascomycota</taxon>
        <taxon>Pezizomycotina</taxon>
        <taxon>Sordariomycetes</taxon>
        <taxon>Sordariomycetidae</taxon>
        <taxon>Coniochaetales</taxon>
        <taxon>Coniochaetaceae</taxon>
        <taxon>Coniochaeta</taxon>
    </lineage>
</organism>
<dbReference type="InterPro" id="IPR053263">
    <property type="entry name" value="Euk_RPA34_RNAP_subunit"/>
</dbReference>
<feature type="compositionally biased region" description="Basic residues" evidence="1">
    <location>
        <begin position="583"/>
        <end position="593"/>
    </location>
</feature>
<feature type="compositionally biased region" description="Polar residues" evidence="1">
    <location>
        <begin position="12"/>
        <end position="29"/>
    </location>
</feature>
<feature type="region of interest" description="Disordered" evidence="1">
    <location>
        <begin position="1"/>
        <end position="248"/>
    </location>
</feature>
<name>A0AA38RVI3_9PEZI</name>
<feature type="compositionally biased region" description="Acidic residues" evidence="1">
    <location>
        <begin position="48"/>
        <end position="59"/>
    </location>
</feature>
<dbReference type="Pfam" id="PF08208">
    <property type="entry name" value="RNA_polI_A34"/>
    <property type="match status" value="1"/>
</dbReference>
<feature type="compositionally biased region" description="Low complexity" evidence="1">
    <location>
        <begin position="561"/>
        <end position="573"/>
    </location>
</feature>
<dbReference type="AlphaFoldDB" id="A0AA38RVI3"/>
<proteinExistence type="predicted"/>
<feature type="compositionally biased region" description="Low complexity" evidence="1">
    <location>
        <begin position="456"/>
        <end position="465"/>
    </location>
</feature>
<dbReference type="Proteomes" id="UP001174691">
    <property type="component" value="Unassembled WGS sequence"/>
</dbReference>
<evidence type="ECO:0000313" key="3">
    <source>
        <dbReference type="Proteomes" id="UP001174691"/>
    </source>
</evidence>
<accession>A0AA38RVI3</accession>
<feature type="region of interest" description="Disordered" evidence="1">
    <location>
        <begin position="376"/>
        <end position="704"/>
    </location>
</feature>
<feature type="compositionally biased region" description="Basic and acidic residues" evidence="1">
    <location>
        <begin position="676"/>
        <end position="692"/>
    </location>
</feature>
<feature type="compositionally biased region" description="Basic residues" evidence="1">
    <location>
        <begin position="660"/>
        <end position="669"/>
    </location>
</feature>
<reference evidence="2" key="1">
    <citation type="submission" date="2022-07" db="EMBL/GenBank/DDBJ databases">
        <title>Fungi with potential for degradation of polypropylene.</title>
        <authorList>
            <person name="Gostincar C."/>
        </authorList>
    </citation>
    <scope>NUCLEOTIDE SEQUENCE</scope>
    <source>
        <strain evidence="2">EXF-13287</strain>
    </source>
</reference>
<sequence>MAGPKAPIGSLSAHSAKSANLARSASNKKNFGAATGATAKRANLKEESESDSSDSDSDSSDSGGEVDHDKVLRGIQSKASAAKSKAPTPPAMKSKVKSQPASDSKSKKAAVKQEASSSEESSSESESESEEESSSESEDEDKGAKLDKNSAKNLKKPESEDESESESESTSSSSSSESESEEEEAAKPAKKAVTKASDSKAKSKAEISSSSSTSTSESESESSESESSEEADESMAIDQRNGNNSLSRVPEVVSNEFHLRKADDGTNAADVAKFFTEAQKEGKQIWYFTAPASIPIEVVEKLEIPLERAQKGQSILSHNGDDYGVAFEDAATSRAIKLLIPSKAGDQYHMLDAPIAQTMHLKRVTQFSQNGESTLSLTQTAHNPTPRAPRPQPKGLKARFQPIGVTNGAPGSIGADVSDEDVDMTEAPALPSSQKTPAKKSKETAADQKKRKLDAAADAAATPGADSKKAKKVRVEPQPTPTAKSGAPSTATAKVTPIAPPVVPTIPRASSSQGPPTSTPSSSKASKAKAISASQPTPVSKAAEPTSSAVKKESAIPLPPSFRRASSSSASQSHAKDEPKTNGKVKKEKKSKIIKTESGTEAPKKTTPVPLPNIPSYSALTPERAERGPPSTEGKKKEHRKKKRKWELSNPFIDEQKEIRRQRKQRKRAERAMSAARKDMVEDTPTKGKAEKSALTLDDTEISP</sequence>
<dbReference type="InterPro" id="IPR013240">
    <property type="entry name" value="DNA-dir_RNA_pol1_su_RPA34"/>
</dbReference>
<dbReference type="EMBL" id="JANBVN010000114">
    <property type="protein sequence ID" value="KAJ9143225.1"/>
    <property type="molecule type" value="Genomic_DNA"/>
</dbReference>
<keyword evidence="3" id="KW-1185">Reference proteome</keyword>
<feature type="compositionally biased region" description="Low complexity" evidence="1">
    <location>
        <begin position="505"/>
        <end position="536"/>
    </location>
</feature>
<feature type="compositionally biased region" description="Basic and acidic residues" evidence="1">
    <location>
        <begin position="142"/>
        <end position="158"/>
    </location>
</feature>
<gene>
    <name evidence="2" type="ORF">NKR19_g6946</name>
</gene>
<dbReference type="PANTHER" id="PTHR28155">
    <property type="entry name" value="ACR243WP"/>
    <property type="match status" value="1"/>
</dbReference>
<feature type="compositionally biased region" description="Low complexity" evidence="1">
    <location>
        <begin position="206"/>
        <end position="217"/>
    </location>
</feature>
<protein>
    <recommendedName>
        <fullName evidence="4">DNA-directed RNA polymerase I subunit RPA34.5-domain-containing protein</fullName>
    </recommendedName>
</protein>
<feature type="compositionally biased region" description="Low complexity" evidence="1">
    <location>
        <begin position="168"/>
        <end position="177"/>
    </location>
</feature>
<dbReference type="GO" id="GO:0006360">
    <property type="term" value="P:transcription by RNA polymerase I"/>
    <property type="evidence" value="ECO:0007669"/>
    <property type="project" value="InterPro"/>
</dbReference>
<evidence type="ECO:0008006" key="4">
    <source>
        <dbReference type="Google" id="ProtNLM"/>
    </source>
</evidence>
<dbReference type="PANTHER" id="PTHR28155:SF1">
    <property type="entry name" value="DNA-DIRECTED RNA POLYMERASE I SUBUNIT RPA34.5-DOMAIN-CONTAINING PROTEIN"/>
    <property type="match status" value="1"/>
</dbReference>
<feature type="compositionally biased region" description="Acidic residues" evidence="1">
    <location>
        <begin position="121"/>
        <end position="141"/>
    </location>
</feature>
<feature type="compositionally biased region" description="Low complexity" evidence="1">
    <location>
        <begin position="77"/>
        <end position="103"/>
    </location>
</feature>
<evidence type="ECO:0000256" key="1">
    <source>
        <dbReference type="SAM" id="MobiDB-lite"/>
    </source>
</evidence>